<evidence type="ECO:0000256" key="1">
    <source>
        <dbReference type="ARBA" id="ARBA00004953"/>
    </source>
</evidence>
<comment type="pathway">
    <text evidence="1">Cofactor biosynthesis; adenosylcobalamin biosynthesis.</text>
</comment>
<dbReference type="InterPro" id="IPR051810">
    <property type="entry name" value="Precorrin_MeTrfase"/>
</dbReference>
<dbReference type="KEGG" id="hch:HCH_06478"/>
<dbReference type="NCBIfam" id="TIGR01466">
    <property type="entry name" value="cobJ_cbiH"/>
    <property type="match status" value="1"/>
</dbReference>
<dbReference type="GO" id="GO:0008168">
    <property type="term" value="F:methyltransferase activity"/>
    <property type="evidence" value="ECO:0007669"/>
    <property type="project" value="UniProtKB-KW"/>
</dbReference>
<evidence type="ECO:0000256" key="3">
    <source>
        <dbReference type="ARBA" id="ARBA00022603"/>
    </source>
</evidence>
<keyword evidence="8" id="KW-1185">Reference proteome</keyword>
<dbReference type="CDD" id="cd11646">
    <property type="entry name" value="Precorrin_3B_C17_MT"/>
    <property type="match status" value="1"/>
</dbReference>
<proteinExistence type="predicted"/>
<protein>
    <submittedName>
        <fullName evidence="7">Precorrin-3B methylase</fullName>
    </submittedName>
</protein>
<keyword evidence="2" id="KW-0169">Cobalamin biosynthesis</keyword>
<feature type="domain" description="Tetrapyrrole methylase" evidence="6">
    <location>
        <begin position="3"/>
        <end position="222"/>
    </location>
</feature>
<dbReference type="Pfam" id="PF00590">
    <property type="entry name" value="TP_methylase"/>
    <property type="match status" value="1"/>
</dbReference>
<dbReference type="OrthoDB" id="9772960at2"/>
<keyword evidence="3 7" id="KW-0489">Methyltransferase</keyword>
<dbReference type="AlphaFoldDB" id="Q2S8A5"/>
<dbReference type="UniPathway" id="UPA00148"/>
<evidence type="ECO:0000256" key="2">
    <source>
        <dbReference type="ARBA" id="ARBA00022573"/>
    </source>
</evidence>
<evidence type="ECO:0000313" key="8">
    <source>
        <dbReference type="Proteomes" id="UP000000238"/>
    </source>
</evidence>
<dbReference type="InterPro" id="IPR000878">
    <property type="entry name" value="4pyrrol_Mease"/>
</dbReference>
<reference evidence="7 8" key="1">
    <citation type="journal article" date="2005" name="Nucleic Acids Res.">
        <title>Genomic blueprint of Hahella chejuensis, a marine microbe producing an algicidal agent.</title>
        <authorList>
            <person name="Jeong H."/>
            <person name="Yim J.H."/>
            <person name="Lee C."/>
            <person name="Choi S.-H."/>
            <person name="Park Y.K."/>
            <person name="Yoon S.H."/>
            <person name="Hur C.-G."/>
            <person name="Kang H.-Y."/>
            <person name="Kim D."/>
            <person name="Lee H.H."/>
            <person name="Park K.H."/>
            <person name="Park S.-H."/>
            <person name="Park H.-S."/>
            <person name="Lee H.K."/>
            <person name="Oh T.K."/>
            <person name="Kim J.F."/>
        </authorList>
    </citation>
    <scope>NUCLEOTIDE SEQUENCE [LARGE SCALE GENOMIC DNA]</scope>
    <source>
        <strain evidence="7 8">KCTC 2396</strain>
    </source>
</reference>
<keyword evidence="4" id="KW-0808">Transferase</keyword>
<dbReference type="eggNOG" id="COG1010">
    <property type="taxonomic scope" value="Bacteria"/>
</dbReference>
<dbReference type="RefSeq" id="WP_011400171.1">
    <property type="nucleotide sequence ID" value="NC_007645.1"/>
</dbReference>
<dbReference type="InterPro" id="IPR014777">
    <property type="entry name" value="4pyrrole_Mease_sub1"/>
</dbReference>
<dbReference type="InterPro" id="IPR006363">
    <property type="entry name" value="Cbl_synth_CobJ/CibH_dom"/>
</dbReference>
<dbReference type="Proteomes" id="UP000000238">
    <property type="component" value="Chromosome"/>
</dbReference>
<name>Q2S8A5_HAHCH</name>
<dbReference type="PANTHER" id="PTHR47036">
    <property type="entry name" value="COBALT-FACTOR III C(17)-METHYLTRANSFERASE-RELATED"/>
    <property type="match status" value="1"/>
</dbReference>
<organism evidence="7 8">
    <name type="scientific">Hahella chejuensis (strain KCTC 2396)</name>
    <dbReference type="NCBI Taxonomy" id="349521"/>
    <lineage>
        <taxon>Bacteria</taxon>
        <taxon>Pseudomonadati</taxon>
        <taxon>Pseudomonadota</taxon>
        <taxon>Gammaproteobacteria</taxon>
        <taxon>Oceanospirillales</taxon>
        <taxon>Hahellaceae</taxon>
        <taxon>Hahella</taxon>
    </lineage>
</organism>
<dbReference type="InterPro" id="IPR014776">
    <property type="entry name" value="4pyrrole_Mease_sub2"/>
</dbReference>
<sequence length="269" mass="29506">MKRLYVLGSGPGSELMITPQVEQAIAASSDLVAYGLYLELLGERTRDKTLHDLPLGEEIERARLALNLAAAGKPTALISSGDIGIFAMATLVFELLERRLSGAETESDDHDWRQVDIQVMPGISAMQAAAASMGAALGHDFCAVSLSDLLTPWETIETRIRAVAAADFVIAFYNPVSRKRRWQLARAKELLLQRRPADTPVILGRNLTRQDERVSVCTLAQLDVEQVDMLTLVLVGSSATRCFQNGDKQWVYTPRGYARKLTPPESVAP</sequence>
<dbReference type="PANTHER" id="PTHR47036:SF1">
    <property type="entry name" value="COBALT-FACTOR III C(17)-METHYLTRANSFERASE-RELATED"/>
    <property type="match status" value="1"/>
</dbReference>
<dbReference type="HOGENOM" id="CLU_047948_2_0_6"/>
<keyword evidence="5" id="KW-0949">S-adenosyl-L-methionine</keyword>
<evidence type="ECO:0000259" key="6">
    <source>
        <dbReference type="Pfam" id="PF00590"/>
    </source>
</evidence>
<evidence type="ECO:0000256" key="5">
    <source>
        <dbReference type="ARBA" id="ARBA00022691"/>
    </source>
</evidence>
<gene>
    <name evidence="7" type="primary">cobJ</name>
    <name evidence="7" type="ordered locus">HCH_06478</name>
</gene>
<dbReference type="InterPro" id="IPR035996">
    <property type="entry name" value="4pyrrol_Methylase_sf"/>
</dbReference>
<dbReference type="SUPFAM" id="SSF53790">
    <property type="entry name" value="Tetrapyrrole methylase"/>
    <property type="match status" value="1"/>
</dbReference>
<dbReference type="Gene3D" id="3.40.1010.10">
    <property type="entry name" value="Cobalt-precorrin-4 Transmethylase, Domain 1"/>
    <property type="match status" value="1"/>
</dbReference>
<dbReference type="EMBL" id="CP000155">
    <property type="protein sequence ID" value="ABC33119.1"/>
    <property type="molecule type" value="Genomic_DNA"/>
</dbReference>
<accession>Q2S8A5</accession>
<evidence type="ECO:0000313" key="7">
    <source>
        <dbReference type="EMBL" id="ABC33119.1"/>
    </source>
</evidence>
<evidence type="ECO:0000256" key="4">
    <source>
        <dbReference type="ARBA" id="ARBA00022679"/>
    </source>
</evidence>
<dbReference type="GO" id="GO:0032259">
    <property type="term" value="P:methylation"/>
    <property type="evidence" value="ECO:0007669"/>
    <property type="project" value="UniProtKB-KW"/>
</dbReference>
<dbReference type="STRING" id="349521.HCH_06478"/>
<dbReference type="GO" id="GO:0009236">
    <property type="term" value="P:cobalamin biosynthetic process"/>
    <property type="evidence" value="ECO:0007669"/>
    <property type="project" value="UniProtKB-UniPathway"/>
</dbReference>
<dbReference type="Gene3D" id="3.30.950.10">
    <property type="entry name" value="Methyltransferase, Cobalt-precorrin-4 Transmethylase, Domain 2"/>
    <property type="match status" value="1"/>
</dbReference>